<dbReference type="Pfam" id="PF16679">
    <property type="entry name" value="CDT1_C"/>
    <property type="match status" value="1"/>
</dbReference>
<evidence type="ECO:0000313" key="5">
    <source>
        <dbReference type="EMBL" id="CAR65803.1"/>
    </source>
</evidence>
<dbReference type="InterPro" id="IPR036390">
    <property type="entry name" value="WH_DNA-bd_sf"/>
</dbReference>
<proteinExistence type="inferred from homology"/>
<dbReference type="STRING" id="284592.B5RTZ1"/>
<dbReference type="OrthoDB" id="3981148at2759"/>
<dbReference type="Proteomes" id="UP000000599">
    <property type="component" value="Chromosome E"/>
</dbReference>
<feature type="domain" description="DNA replication factor Cdt1 C-terminal" evidence="4">
    <location>
        <begin position="193"/>
        <end position="289"/>
    </location>
</feature>
<comment type="similarity">
    <text evidence="1">Belongs to the Cdt1 family.</text>
</comment>
<dbReference type="Gene3D" id="1.10.10.1420">
    <property type="entry name" value="DNA replication factor Cdt1, C-terminal WH domain"/>
    <property type="match status" value="1"/>
</dbReference>
<dbReference type="AlphaFoldDB" id="B5RTZ1"/>
<accession>B5RTZ1</accession>
<dbReference type="RefSeq" id="XP_002770460.1">
    <property type="nucleotide sequence ID" value="XM_002770414.1"/>
</dbReference>
<dbReference type="EMBL" id="CR382137">
    <property type="protein sequence ID" value="CAR65803.1"/>
    <property type="molecule type" value="Genomic_DNA"/>
</dbReference>
<organism evidence="5 6">
    <name type="scientific">Debaryomyces hansenii (strain ATCC 36239 / CBS 767 / BCRC 21394 / JCM 1990 / NBRC 0083 / IGC 2968)</name>
    <name type="common">Yeast</name>
    <name type="synonym">Torulaspora hansenii</name>
    <dbReference type="NCBI Taxonomy" id="284592"/>
    <lineage>
        <taxon>Eukaryota</taxon>
        <taxon>Fungi</taxon>
        <taxon>Dikarya</taxon>
        <taxon>Ascomycota</taxon>
        <taxon>Saccharomycotina</taxon>
        <taxon>Pichiomycetes</taxon>
        <taxon>Debaryomycetaceae</taxon>
        <taxon>Debaryomyces</taxon>
    </lineage>
</organism>
<dbReference type="OMA" id="INKWIET"/>
<reference evidence="5 6" key="1">
    <citation type="journal article" date="2004" name="Nature">
        <title>Genome evolution in yeasts.</title>
        <authorList>
            <consortium name="Genolevures"/>
            <person name="Dujon B."/>
            <person name="Sherman D."/>
            <person name="Fischer G."/>
            <person name="Durrens P."/>
            <person name="Casaregola S."/>
            <person name="Lafontaine I."/>
            <person name="de Montigny J."/>
            <person name="Marck C."/>
            <person name="Neuveglise C."/>
            <person name="Talla E."/>
            <person name="Goffard N."/>
            <person name="Frangeul L."/>
            <person name="Aigle M."/>
            <person name="Anthouard V."/>
            <person name="Babour A."/>
            <person name="Barbe V."/>
            <person name="Barnay S."/>
            <person name="Blanchin S."/>
            <person name="Beckerich J.M."/>
            <person name="Beyne E."/>
            <person name="Bleykasten C."/>
            <person name="Boisrame A."/>
            <person name="Boyer J."/>
            <person name="Cattolico L."/>
            <person name="Confanioleri F."/>
            <person name="de Daruvar A."/>
            <person name="Despons L."/>
            <person name="Fabre E."/>
            <person name="Fairhead C."/>
            <person name="Ferry-Dumazet H."/>
            <person name="Groppi A."/>
            <person name="Hantraye F."/>
            <person name="Hennequin C."/>
            <person name="Jauniaux N."/>
            <person name="Joyet P."/>
            <person name="Kachouri R."/>
            <person name="Kerrest A."/>
            <person name="Koszul R."/>
            <person name="Lemaire M."/>
            <person name="Lesur I."/>
            <person name="Ma L."/>
            <person name="Muller H."/>
            <person name="Nicaud J.M."/>
            <person name="Nikolski M."/>
            <person name="Oztas S."/>
            <person name="Ozier-Kalogeropoulos O."/>
            <person name="Pellenz S."/>
            <person name="Potier S."/>
            <person name="Richard G.F."/>
            <person name="Straub M.L."/>
            <person name="Suleau A."/>
            <person name="Swennene D."/>
            <person name="Tekaia F."/>
            <person name="Wesolowski-Louvel M."/>
            <person name="Westhof E."/>
            <person name="Wirth B."/>
            <person name="Zeniou-Meyer M."/>
            <person name="Zivanovic I."/>
            <person name="Bolotin-Fukuhara M."/>
            <person name="Thierry A."/>
            <person name="Bouchier C."/>
            <person name="Caudron B."/>
            <person name="Scarpelli C."/>
            <person name="Gaillardin C."/>
            <person name="Weissenbach J."/>
            <person name="Wincker P."/>
            <person name="Souciet J.L."/>
        </authorList>
    </citation>
    <scope>NUCLEOTIDE SEQUENCE [LARGE SCALE GENOMIC DNA]</scope>
    <source>
        <strain evidence="6">ATCC 36239 / CBS 767 / BCRC 21394 / JCM 1990 / NBRC 0083 / IGC 2968</strain>
    </source>
</reference>
<dbReference type="HOGENOM" id="CLU_077448_0_0_1"/>
<dbReference type="GeneID" id="8998724"/>
<dbReference type="InParanoid" id="B5RTZ1"/>
<sequence length="312" mass="36013">MAIDHKVIKEEVFQDLIKFFTAIETNLNLHYSNHTIDPSLNKILDSAARLIGRRITTEDLLCILQIYPNAYAIRYNNKDNDHSEYLLSLPESIPVNTFNQCIPSRKEQFLKNINTWVAMNKNASEITYPSIGQIVRKQNNASPSKIHKPQSNTSSPTKVSKSELINGMKNDSSKFVFRSKDEHAEKEKNNGLSLLERIRLKEKLKNEQKVKDTPEMKYHMYIQCKLVPIYDILFHIHRSQDKQQYKSYPLSKLISMIEDSLDYPTSQSEIKDAVYLLEKKLGSDKIQILSRGGVTAIKVIELDRDSDLKVLK</sequence>
<evidence type="ECO:0000313" key="6">
    <source>
        <dbReference type="Proteomes" id="UP000000599"/>
    </source>
</evidence>
<evidence type="ECO:0000259" key="4">
    <source>
        <dbReference type="Pfam" id="PF16679"/>
    </source>
</evidence>
<dbReference type="SUPFAM" id="SSF46785">
    <property type="entry name" value="Winged helix' DNA-binding domain"/>
    <property type="match status" value="1"/>
</dbReference>
<keyword evidence="6" id="KW-1185">Reference proteome</keyword>
<evidence type="ECO:0000256" key="1">
    <source>
        <dbReference type="ARBA" id="ARBA00008356"/>
    </source>
</evidence>
<feature type="compositionally biased region" description="Polar residues" evidence="3">
    <location>
        <begin position="138"/>
        <end position="159"/>
    </location>
</feature>
<name>B5RTZ1_DEBHA</name>
<dbReference type="KEGG" id="dha:DEHA2E10362g"/>
<feature type="region of interest" description="Disordered" evidence="3">
    <location>
        <begin position="138"/>
        <end position="160"/>
    </location>
</feature>
<dbReference type="InterPro" id="IPR038090">
    <property type="entry name" value="Cdt1_C_WH_dom_sf"/>
</dbReference>
<evidence type="ECO:0000256" key="3">
    <source>
        <dbReference type="SAM" id="MobiDB-lite"/>
    </source>
</evidence>
<dbReference type="InterPro" id="IPR032054">
    <property type="entry name" value="Cdt1_C"/>
</dbReference>
<protein>
    <submittedName>
        <fullName evidence="5">DEHA2E10362p</fullName>
    </submittedName>
</protein>
<keyword evidence="2" id="KW-0131">Cell cycle</keyword>
<evidence type="ECO:0000256" key="2">
    <source>
        <dbReference type="ARBA" id="ARBA00023306"/>
    </source>
</evidence>
<gene>
    <name evidence="5" type="ordered locus">DEHA2E10362g</name>
</gene>
<dbReference type="eggNOG" id="ENOG502QRI1">
    <property type="taxonomic scope" value="Eukaryota"/>
</dbReference>